<proteinExistence type="inferred from homology"/>
<organism evidence="3 4">
    <name type="scientific">Durusdinium trenchii</name>
    <dbReference type="NCBI Taxonomy" id="1381693"/>
    <lineage>
        <taxon>Eukaryota</taxon>
        <taxon>Sar</taxon>
        <taxon>Alveolata</taxon>
        <taxon>Dinophyceae</taxon>
        <taxon>Suessiales</taxon>
        <taxon>Symbiodiniaceae</taxon>
        <taxon>Durusdinium</taxon>
    </lineage>
</organism>
<keyword evidence="2" id="KW-0560">Oxidoreductase</keyword>
<dbReference type="InterPro" id="IPR002347">
    <property type="entry name" value="SDR_fam"/>
</dbReference>
<dbReference type="Proteomes" id="UP001642464">
    <property type="component" value="Unassembled WGS sequence"/>
</dbReference>
<evidence type="ECO:0000313" key="3">
    <source>
        <dbReference type="EMBL" id="CAK9013992.1"/>
    </source>
</evidence>
<sequence>MEGKVCVVTGGGSGIGAALCRRMAALGAKVVVADLHEETAQAVAQPFATALAVRCDVAKEMDLRRLIAIAEASCGPIDIFICNAGVPSNGGYEVPDDEWERIFKVNVMQHVYTARHLFPLWQQRSGEKHLVITASAAGLLTQVGALPYSVTKHAAVALAEWFRISYAQYGIQVSCLCPQAVETGMLPKGSDGGVAGGDGLLKPEQVAEDVLQAMAEKRFLILPHQEVDMTRT</sequence>
<dbReference type="Gene3D" id="3.40.50.720">
    <property type="entry name" value="NAD(P)-binding Rossmann-like Domain"/>
    <property type="match status" value="1"/>
</dbReference>
<name>A0ABP0JHU8_9DINO</name>
<accession>A0ABP0JHU8</accession>
<keyword evidence="4" id="KW-1185">Reference proteome</keyword>
<dbReference type="Pfam" id="PF00106">
    <property type="entry name" value="adh_short"/>
    <property type="match status" value="1"/>
</dbReference>
<dbReference type="InterPro" id="IPR036291">
    <property type="entry name" value="NAD(P)-bd_dom_sf"/>
</dbReference>
<evidence type="ECO:0000256" key="2">
    <source>
        <dbReference type="ARBA" id="ARBA00023002"/>
    </source>
</evidence>
<comment type="similarity">
    <text evidence="1">Belongs to the short-chain dehydrogenases/reductases (SDR) family.</text>
</comment>
<dbReference type="PRINTS" id="PR00081">
    <property type="entry name" value="GDHRDH"/>
</dbReference>
<dbReference type="PANTHER" id="PTHR43180">
    <property type="entry name" value="3-OXOACYL-(ACYL-CARRIER-PROTEIN) REDUCTASE (AFU_ORTHOLOGUE AFUA_6G11210)"/>
    <property type="match status" value="1"/>
</dbReference>
<dbReference type="InterPro" id="IPR020904">
    <property type="entry name" value="Sc_DH/Rdtase_CS"/>
</dbReference>
<comment type="caution">
    <text evidence="3">The sequence shown here is derived from an EMBL/GenBank/DDBJ whole genome shotgun (WGS) entry which is preliminary data.</text>
</comment>
<dbReference type="PANTHER" id="PTHR43180:SF33">
    <property type="entry name" value="15-HYDROXYPROSTAGLANDIN DEHYDROGENASE [NAD(+)]-LIKE"/>
    <property type="match status" value="1"/>
</dbReference>
<dbReference type="PROSITE" id="PS00061">
    <property type="entry name" value="ADH_SHORT"/>
    <property type="match status" value="1"/>
</dbReference>
<evidence type="ECO:0000256" key="1">
    <source>
        <dbReference type="ARBA" id="ARBA00006484"/>
    </source>
</evidence>
<protein>
    <submittedName>
        <fullName evidence="3">Uncharacterized protein</fullName>
    </submittedName>
</protein>
<dbReference type="SUPFAM" id="SSF51735">
    <property type="entry name" value="NAD(P)-binding Rossmann-fold domains"/>
    <property type="match status" value="1"/>
</dbReference>
<gene>
    <name evidence="3" type="ORF">SCF082_LOCUS12162</name>
</gene>
<reference evidence="3 4" key="1">
    <citation type="submission" date="2024-02" db="EMBL/GenBank/DDBJ databases">
        <authorList>
            <person name="Chen Y."/>
            <person name="Shah S."/>
            <person name="Dougan E. K."/>
            <person name="Thang M."/>
            <person name="Chan C."/>
        </authorList>
    </citation>
    <scope>NUCLEOTIDE SEQUENCE [LARGE SCALE GENOMIC DNA]</scope>
</reference>
<dbReference type="CDD" id="cd05233">
    <property type="entry name" value="SDR_c"/>
    <property type="match status" value="1"/>
</dbReference>
<dbReference type="EMBL" id="CAXAMM010007369">
    <property type="protein sequence ID" value="CAK9013992.1"/>
    <property type="molecule type" value="Genomic_DNA"/>
</dbReference>
<evidence type="ECO:0000313" key="4">
    <source>
        <dbReference type="Proteomes" id="UP001642464"/>
    </source>
</evidence>